<dbReference type="GO" id="GO:0003700">
    <property type="term" value="F:DNA-binding transcription factor activity"/>
    <property type="evidence" value="ECO:0007669"/>
    <property type="project" value="InterPro"/>
</dbReference>
<dbReference type="RefSeq" id="WP_142708505.1">
    <property type="nucleotide sequence ID" value="NZ_VIRS01000030.1"/>
</dbReference>
<evidence type="ECO:0000256" key="1">
    <source>
        <dbReference type="ARBA" id="ARBA00023015"/>
    </source>
</evidence>
<comment type="caution">
    <text evidence="6">The sequence shown here is derived from an EMBL/GenBank/DDBJ whole genome shotgun (WGS) entry which is preliminary data.</text>
</comment>
<keyword evidence="2" id="KW-0238">DNA-binding</keyword>
<dbReference type="InterPro" id="IPR051081">
    <property type="entry name" value="HTH_MetalResp_TranReg"/>
</dbReference>
<evidence type="ECO:0000259" key="5">
    <source>
        <dbReference type="PROSITE" id="PS50987"/>
    </source>
</evidence>
<dbReference type="NCBIfam" id="NF033788">
    <property type="entry name" value="HTH_metalloreg"/>
    <property type="match status" value="1"/>
</dbReference>
<evidence type="ECO:0000313" key="6">
    <source>
        <dbReference type="EMBL" id="TQS41075.1"/>
    </source>
</evidence>
<feature type="domain" description="HTH arsR-type" evidence="5">
    <location>
        <begin position="1"/>
        <end position="86"/>
    </location>
</feature>
<accession>A0A545AK05</accession>
<dbReference type="PANTHER" id="PTHR33154">
    <property type="entry name" value="TRANSCRIPTIONAL REGULATOR, ARSR FAMILY"/>
    <property type="match status" value="1"/>
</dbReference>
<feature type="compositionally biased region" description="Basic and acidic residues" evidence="4">
    <location>
        <begin position="92"/>
        <end position="102"/>
    </location>
</feature>
<dbReference type="PROSITE" id="PS50987">
    <property type="entry name" value="HTH_ARSR_2"/>
    <property type="match status" value="1"/>
</dbReference>
<evidence type="ECO:0000256" key="3">
    <source>
        <dbReference type="ARBA" id="ARBA00023163"/>
    </source>
</evidence>
<protein>
    <submittedName>
        <fullName evidence="6">Winged helix-turn-helix transcriptional regulator</fullName>
    </submittedName>
</protein>
<keyword evidence="1" id="KW-0805">Transcription regulation</keyword>
<dbReference type="Gene3D" id="1.10.10.10">
    <property type="entry name" value="Winged helix-like DNA-binding domain superfamily/Winged helix DNA-binding domain"/>
    <property type="match status" value="1"/>
</dbReference>
<feature type="region of interest" description="Disordered" evidence="4">
    <location>
        <begin position="89"/>
        <end position="120"/>
    </location>
</feature>
<dbReference type="InParanoid" id="A0A545AK05"/>
<dbReference type="InterPro" id="IPR011991">
    <property type="entry name" value="ArsR-like_HTH"/>
</dbReference>
<gene>
    <name evidence="6" type="ORF">FL583_31430</name>
</gene>
<dbReference type="OrthoDB" id="9806976at2"/>
<name>A0A545AK05_9ACTN</name>
<evidence type="ECO:0000256" key="2">
    <source>
        <dbReference type="ARBA" id="ARBA00023125"/>
    </source>
</evidence>
<organism evidence="6 7">
    <name type="scientific">Cryptosporangium phraense</name>
    <dbReference type="NCBI Taxonomy" id="2593070"/>
    <lineage>
        <taxon>Bacteria</taxon>
        <taxon>Bacillati</taxon>
        <taxon>Actinomycetota</taxon>
        <taxon>Actinomycetes</taxon>
        <taxon>Cryptosporangiales</taxon>
        <taxon>Cryptosporangiaceae</taxon>
        <taxon>Cryptosporangium</taxon>
    </lineage>
</organism>
<dbReference type="CDD" id="cd00090">
    <property type="entry name" value="HTH_ARSR"/>
    <property type="match status" value="1"/>
</dbReference>
<dbReference type="InterPro" id="IPR001845">
    <property type="entry name" value="HTH_ArsR_DNA-bd_dom"/>
</dbReference>
<dbReference type="GO" id="GO:0003677">
    <property type="term" value="F:DNA binding"/>
    <property type="evidence" value="ECO:0007669"/>
    <property type="project" value="UniProtKB-KW"/>
</dbReference>
<dbReference type="SMART" id="SM00418">
    <property type="entry name" value="HTH_ARSR"/>
    <property type="match status" value="1"/>
</dbReference>
<keyword evidence="7" id="KW-1185">Reference proteome</keyword>
<evidence type="ECO:0000313" key="7">
    <source>
        <dbReference type="Proteomes" id="UP000317982"/>
    </source>
</evidence>
<evidence type="ECO:0000256" key="4">
    <source>
        <dbReference type="SAM" id="MobiDB-lite"/>
    </source>
</evidence>
<dbReference type="InterPro" id="IPR036390">
    <property type="entry name" value="WH_DNA-bd_sf"/>
</dbReference>
<proteinExistence type="predicted"/>
<reference evidence="6 7" key="1">
    <citation type="submission" date="2019-07" db="EMBL/GenBank/DDBJ databases">
        <title>Cryptosporangium phraense sp. nov., isolated from plant litter.</title>
        <authorList>
            <person name="Suriyachadkun C."/>
        </authorList>
    </citation>
    <scope>NUCLEOTIDE SEQUENCE [LARGE SCALE GENOMIC DNA]</scope>
    <source>
        <strain evidence="6 7">A-T 5661</strain>
    </source>
</reference>
<dbReference type="AlphaFoldDB" id="A0A545AK05"/>
<dbReference type="InterPro" id="IPR036388">
    <property type="entry name" value="WH-like_DNA-bd_sf"/>
</dbReference>
<dbReference type="SUPFAM" id="SSF46785">
    <property type="entry name" value="Winged helix' DNA-binding domain"/>
    <property type="match status" value="1"/>
</dbReference>
<sequence length="120" mass="13735">MSVWEALGDPVRREILGLLREGDAAAGAIADRFAISRPAISRHLRVLREAGLVRSEADGHERIYRLQPDRLIEVDEWIRRVAPPRRIPAPADRLDAFETELRRGRRTKPKENRDDHRSAG</sequence>
<dbReference type="EMBL" id="VIRS01000030">
    <property type="protein sequence ID" value="TQS41075.1"/>
    <property type="molecule type" value="Genomic_DNA"/>
</dbReference>
<dbReference type="Proteomes" id="UP000317982">
    <property type="component" value="Unassembled WGS sequence"/>
</dbReference>
<keyword evidence="3" id="KW-0804">Transcription</keyword>
<dbReference type="Pfam" id="PF12840">
    <property type="entry name" value="HTH_20"/>
    <property type="match status" value="1"/>
</dbReference>
<dbReference type="PANTHER" id="PTHR33154:SF33">
    <property type="entry name" value="TRANSCRIPTIONAL REPRESSOR SDPR"/>
    <property type="match status" value="1"/>
</dbReference>
<feature type="compositionally biased region" description="Basic and acidic residues" evidence="4">
    <location>
        <begin position="109"/>
        <end position="120"/>
    </location>
</feature>